<dbReference type="Gene3D" id="1.50.10.20">
    <property type="match status" value="2"/>
</dbReference>
<protein>
    <submittedName>
        <fullName evidence="6">Squalene cyclase</fullName>
    </submittedName>
</protein>
<gene>
    <name evidence="6" type="ORF">PAT3040_07243</name>
</gene>
<dbReference type="InterPro" id="IPR032696">
    <property type="entry name" value="SQ_cyclase_C"/>
</dbReference>
<dbReference type="Pfam" id="PF13243">
    <property type="entry name" value="SQHop_cyclase_C"/>
    <property type="match status" value="1"/>
</dbReference>
<dbReference type="PANTHER" id="PTHR11764:SF20">
    <property type="entry name" value="LANOSTEROL SYNTHASE"/>
    <property type="match status" value="1"/>
</dbReference>
<dbReference type="GO" id="GO:0016104">
    <property type="term" value="P:triterpenoid biosynthetic process"/>
    <property type="evidence" value="ECO:0007669"/>
    <property type="project" value="InterPro"/>
</dbReference>
<dbReference type="UniPathway" id="UPA00337"/>
<comment type="similarity">
    <text evidence="2">Belongs to the terpene cyclase/mutase family.</text>
</comment>
<dbReference type="InterPro" id="IPR018333">
    <property type="entry name" value="Squalene_cyclase"/>
</dbReference>
<feature type="domain" description="Squalene cyclase N-terminal" evidence="5">
    <location>
        <begin position="16"/>
        <end position="287"/>
    </location>
</feature>
<keyword evidence="7" id="KW-1185">Reference proteome</keyword>
<dbReference type="EMBL" id="BDQX01000458">
    <property type="protein sequence ID" value="GBG12368.1"/>
    <property type="molecule type" value="Genomic_DNA"/>
</dbReference>
<evidence type="ECO:0000259" key="4">
    <source>
        <dbReference type="Pfam" id="PF13243"/>
    </source>
</evidence>
<accession>A0A2R5F3N3</accession>
<comment type="pathway">
    <text evidence="1">Secondary metabolite biosynthesis; hopanoid biosynthesis.</text>
</comment>
<evidence type="ECO:0000313" key="7">
    <source>
        <dbReference type="Proteomes" id="UP000245202"/>
    </source>
</evidence>
<keyword evidence="3" id="KW-0677">Repeat</keyword>
<dbReference type="AlphaFoldDB" id="A0A2R5F3N3"/>
<dbReference type="InterPro" id="IPR032697">
    <property type="entry name" value="SQ_cyclase_N"/>
</dbReference>
<reference evidence="6 7" key="1">
    <citation type="submission" date="2017-08" db="EMBL/GenBank/DDBJ databases">
        <title>Substantial Increase in Enzyme Production by Combined Drug-Resistance Mutations in Paenibacillus agaridevorans.</title>
        <authorList>
            <person name="Tanaka Y."/>
            <person name="Funane K."/>
            <person name="Hosaka T."/>
            <person name="Shiwa Y."/>
            <person name="Fujita N."/>
            <person name="Miyazaki T."/>
            <person name="Yoshikawa H."/>
            <person name="Murakami K."/>
            <person name="Kasahara K."/>
            <person name="Inaoka T."/>
            <person name="Hiraga Y."/>
            <person name="Ochi K."/>
        </authorList>
    </citation>
    <scope>NUCLEOTIDE SEQUENCE [LARGE SCALE GENOMIC DNA]</scope>
    <source>
        <strain evidence="6 7">T-3040</strain>
    </source>
</reference>
<dbReference type="PANTHER" id="PTHR11764">
    <property type="entry name" value="TERPENE CYCLASE/MUTASE FAMILY MEMBER"/>
    <property type="match status" value="1"/>
</dbReference>
<name>A0A2R5F3N3_9BACL</name>
<dbReference type="Proteomes" id="UP000245202">
    <property type="component" value="Unassembled WGS sequence"/>
</dbReference>
<evidence type="ECO:0000313" key="6">
    <source>
        <dbReference type="EMBL" id="GBG12368.1"/>
    </source>
</evidence>
<evidence type="ECO:0000256" key="3">
    <source>
        <dbReference type="ARBA" id="ARBA00022737"/>
    </source>
</evidence>
<proteinExistence type="inferred from homology"/>
<dbReference type="SUPFAM" id="SSF48239">
    <property type="entry name" value="Terpenoid cyclases/Protein prenyltransferases"/>
    <property type="match status" value="2"/>
</dbReference>
<organism evidence="6 7">
    <name type="scientific">Paenibacillus agaridevorans</name>
    <dbReference type="NCBI Taxonomy" id="171404"/>
    <lineage>
        <taxon>Bacteria</taxon>
        <taxon>Bacillati</taxon>
        <taxon>Bacillota</taxon>
        <taxon>Bacilli</taxon>
        <taxon>Bacillales</taxon>
        <taxon>Paenibacillaceae</taxon>
        <taxon>Paenibacillus</taxon>
    </lineage>
</organism>
<dbReference type="GO" id="GO:0005811">
    <property type="term" value="C:lipid droplet"/>
    <property type="evidence" value="ECO:0007669"/>
    <property type="project" value="InterPro"/>
</dbReference>
<evidence type="ECO:0000256" key="1">
    <source>
        <dbReference type="ARBA" id="ARBA00004999"/>
    </source>
</evidence>
<sequence>MNMNEIKDGIRALAMGAMSAQSSDGSWRLCLDTGISTDCYWIVLLTALRRRDDAFIRPLAARIASLQQPNGAWKLYPDEEGSLEATAEACYALLCAGFYLETDGAIERAKQYIRSKGGLSQAKSLLTQVIFSATGQAEWPKQLRLPLELFFSQAGLDLFSLSGHARVHLIPTLVMSNLQFSARNEWMPDMGDLFVHGERTFANDHTWISALNVFLSAIPFDSLPVIGSPNALEQARQFMLERLEPNGTLLTYSTSTILMAFALMAMQEPVASPLMDRLLHGVLSLQCWNRAGIQTASSEIWDTAMISYALREAGLPTSETSTSLENAALYLASRQQFRVGDWIRRSPHTEPGGWGFSDVNTFYPDVDDSVAALRTIRPYLSRLPDGRASWQRGLNFVLAMRNDDGGWPAFERRGSSITDLFFTFDGKSDIASDPSTVDLSCRVLEFLGEELDMTIGHSWVDDSVKWVLSRQERDGSWYGRWGIAYVHGTGMALQGLLAVGLAKDHPAVTKGVRWLFDIQNSDGGWGESCVSDERKRYVPLNASTPSQTAWALNGLIAAHDKPTSEMERGVEALLRVLRAGDWTSVYPTGAMLPGSMYAHYPSNNVSWPLLALSAYVNKFDE</sequence>
<dbReference type="GO" id="GO:0016866">
    <property type="term" value="F:intramolecular transferase activity"/>
    <property type="evidence" value="ECO:0007669"/>
    <property type="project" value="InterPro"/>
</dbReference>
<evidence type="ECO:0000259" key="5">
    <source>
        <dbReference type="Pfam" id="PF13249"/>
    </source>
</evidence>
<evidence type="ECO:0000256" key="2">
    <source>
        <dbReference type="ARBA" id="ARBA00009755"/>
    </source>
</evidence>
<dbReference type="Pfam" id="PF13249">
    <property type="entry name" value="SQHop_cyclase_N"/>
    <property type="match status" value="1"/>
</dbReference>
<feature type="domain" description="Squalene cyclase C-terminal" evidence="4">
    <location>
        <begin position="298"/>
        <end position="616"/>
    </location>
</feature>
<dbReference type="InterPro" id="IPR008930">
    <property type="entry name" value="Terpenoid_cyclase/PrenylTrfase"/>
</dbReference>
<comment type="caution">
    <text evidence="6">The sequence shown here is derived from an EMBL/GenBank/DDBJ whole genome shotgun (WGS) entry which is preliminary data.</text>
</comment>
<dbReference type="RefSeq" id="WP_258235323.1">
    <property type="nucleotide sequence ID" value="NZ_BDQX01000458.1"/>
</dbReference>